<keyword evidence="4 6" id="KW-1133">Transmembrane helix</keyword>
<evidence type="ECO:0000256" key="1">
    <source>
        <dbReference type="ARBA" id="ARBA00004162"/>
    </source>
</evidence>
<dbReference type="AlphaFoldDB" id="A0A317L3X7"/>
<dbReference type="Proteomes" id="UP000245624">
    <property type="component" value="Unassembled WGS sequence"/>
</dbReference>
<evidence type="ECO:0000256" key="4">
    <source>
        <dbReference type="ARBA" id="ARBA00022989"/>
    </source>
</evidence>
<feature type="transmembrane region" description="Helical" evidence="6">
    <location>
        <begin position="12"/>
        <end position="28"/>
    </location>
</feature>
<keyword evidence="2" id="KW-1003">Cell membrane</keyword>
<gene>
    <name evidence="8" type="ORF">DLJ74_00615</name>
</gene>
<protein>
    <submittedName>
        <fullName evidence="8">PspC domain-containing protein</fullName>
    </submittedName>
</protein>
<organism evidence="8 9">
    <name type="scientific">Gracilibacillus dipsosauri</name>
    <dbReference type="NCBI Taxonomy" id="178340"/>
    <lineage>
        <taxon>Bacteria</taxon>
        <taxon>Bacillati</taxon>
        <taxon>Bacillota</taxon>
        <taxon>Bacilli</taxon>
        <taxon>Bacillales</taxon>
        <taxon>Bacillaceae</taxon>
        <taxon>Gracilibacillus</taxon>
    </lineage>
</organism>
<evidence type="ECO:0000313" key="8">
    <source>
        <dbReference type="EMBL" id="PWU70375.1"/>
    </source>
</evidence>
<dbReference type="InterPro" id="IPR007168">
    <property type="entry name" value="Phageshock_PspC_N"/>
</dbReference>
<evidence type="ECO:0000313" key="9">
    <source>
        <dbReference type="Proteomes" id="UP000245624"/>
    </source>
</evidence>
<reference evidence="8 9" key="1">
    <citation type="submission" date="2018-05" db="EMBL/GenBank/DDBJ databases">
        <title>Genomic analysis of Gracilibacillus dipsosauri DD1 reveals novel features of a salt-tolerant amylase.</title>
        <authorList>
            <person name="Deutch C.E."/>
            <person name="Yang S."/>
        </authorList>
    </citation>
    <scope>NUCLEOTIDE SEQUENCE [LARGE SCALE GENOMIC DNA]</scope>
    <source>
        <strain evidence="8 9">DD1</strain>
    </source>
</reference>
<evidence type="ECO:0000256" key="6">
    <source>
        <dbReference type="SAM" id="Phobius"/>
    </source>
</evidence>
<evidence type="ECO:0000256" key="3">
    <source>
        <dbReference type="ARBA" id="ARBA00022692"/>
    </source>
</evidence>
<keyword evidence="3 6" id="KW-0812">Transmembrane</keyword>
<keyword evidence="9" id="KW-1185">Reference proteome</keyword>
<evidence type="ECO:0000256" key="2">
    <source>
        <dbReference type="ARBA" id="ARBA00022475"/>
    </source>
</evidence>
<evidence type="ECO:0000259" key="7">
    <source>
        <dbReference type="Pfam" id="PF04024"/>
    </source>
</evidence>
<feature type="domain" description="Phage shock protein PspC N-terminal" evidence="7">
    <location>
        <begin position="3"/>
        <end position="56"/>
    </location>
</feature>
<dbReference type="PANTHER" id="PTHR33885">
    <property type="entry name" value="PHAGE SHOCK PROTEIN C"/>
    <property type="match status" value="1"/>
</dbReference>
<proteinExistence type="predicted"/>
<dbReference type="InterPro" id="IPR052027">
    <property type="entry name" value="PspC"/>
</dbReference>
<accession>A0A317L3X7</accession>
<dbReference type="Pfam" id="PF04024">
    <property type="entry name" value="PspC"/>
    <property type="match status" value="1"/>
</dbReference>
<dbReference type="OrthoDB" id="9815286at2"/>
<dbReference type="PANTHER" id="PTHR33885:SF3">
    <property type="entry name" value="PHAGE SHOCK PROTEIN C"/>
    <property type="match status" value="1"/>
</dbReference>
<feature type="transmembrane region" description="Helical" evidence="6">
    <location>
        <begin position="34"/>
        <end position="54"/>
    </location>
</feature>
<evidence type="ECO:0000256" key="5">
    <source>
        <dbReference type="ARBA" id="ARBA00023136"/>
    </source>
</evidence>
<dbReference type="RefSeq" id="WP_109982913.1">
    <property type="nucleotide sequence ID" value="NZ_JAJUIE010000024.1"/>
</dbReference>
<dbReference type="EMBL" id="QGTD01000001">
    <property type="protein sequence ID" value="PWU70375.1"/>
    <property type="molecule type" value="Genomic_DNA"/>
</dbReference>
<comment type="subcellular location">
    <subcellularLocation>
        <location evidence="1">Cell membrane</location>
        <topology evidence="1">Single-pass membrane protein</topology>
    </subcellularLocation>
</comment>
<sequence>MNQKLTRSSTDKAFYGVCGGIAEFFGISSFIVRLIFFFTSSVSVWVYIFLSIALDNKPSLK</sequence>
<dbReference type="GO" id="GO:0005886">
    <property type="term" value="C:plasma membrane"/>
    <property type="evidence" value="ECO:0007669"/>
    <property type="project" value="UniProtKB-SubCell"/>
</dbReference>
<name>A0A317L3X7_9BACI</name>
<keyword evidence="5 6" id="KW-0472">Membrane</keyword>
<comment type="caution">
    <text evidence="8">The sequence shown here is derived from an EMBL/GenBank/DDBJ whole genome shotgun (WGS) entry which is preliminary data.</text>
</comment>